<keyword evidence="8 9" id="KW-0472">Membrane</keyword>
<proteinExistence type="inferred from homology"/>
<evidence type="ECO:0000256" key="9">
    <source>
        <dbReference type="SAM" id="Phobius"/>
    </source>
</evidence>
<gene>
    <name evidence="11" type="primary">Abcg2</name>
    <name evidence="11" type="ORF">PITSOR_R10813</name>
</gene>
<dbReference type="Pfam" id="PF01061">
    <property type="entry name" value="ABC2_membrane"/>
    <property type="match status" value="1"/>
</dbReference>
<dbReference type="SMART" id="SM00382">
    <property type="entry name" value="AAA"/>
    <property type="match status" value="1"/>
</dbReference>
<dbReference type="GO" id="GO:0015562">
    <property type="term" value="F:efflux transmembrane transporter activity"/>
    <property type="evidence" value="ECO:0007669"/>
    <property type="project" value="UniProtKB-ARBA"/>
</dbReference>
<keyword evidence="3" id="KW-0813">Transport</keyword>
<feature type="transmembrane region" description="Helical" evidence="9">
    <location>
        <begin position="475"/>
        <end position="499"/>
    </location>
</feature>
<feature type="non-terminal residue" evidence="11">
    <location>
        <position position="1"/>
    </location>
</feature>
<evidence type="ECO:0000256" key="5">
    <source>
        <dbReference type="ARBA" id="ARBA00022741"/>
    </source>
</evidence>
<evidence type="ECO:0000313" key="12">
    <source>
        <dbReference type="Proteomes" id="UP000633448"/>
    </source>
</evidence>
<dbReference type="FunFam" id="3.40.50.300:FF:000622">
    <property type="entry name" value="ATP-binding cassette sub-family G member 2"/>
    <property type="match status" value="1"/>
</dbReference>
<keyword evidence="7 9" id="KW-1133">Transmembrane helix</keyword>
<dbReference type="InterPro" id="IPR013525">
    <property type="entry name" value="ABC2_TM"/>
</dbReference>
<dbReference type="PROSITE" id="PS50893">
    <property type="entry name" value="ABC_TRANSPORTER_2"/>
    <property type="match status" value="1"/>
</dbReference>
<accession>A0A851FGH3</accession>
<comment type="subcellular location">
    <subcellularLocation>
        <location evidence="1">Membrane</location>
        <topology evidence="1">Multi-pass membrane protein</topology>
    </subcellularLocation>
</comment>
<keyword evidence="6" id="KW-0067">ATP-binding</keyword>
<dbReference type="GO" id="GO:0016324">
    <property type="term" value="C:apical plasma membrane"/>
    <property type="evidence" value="ECO:0007669"/>
    <property type="project" value="UniProtKB-ARBA"/>
</dbReference>
<keyword evidence="4 9" id="KW-0812">Transmembrane</keyword>
<dbReference type="InterPro" id="IPR027417">
    <property type="entry name" value="P-loop_NTPase"/>
</dbReference>
<evidence type="ECO:0000256" key="6">
    <source>
        <dbReference type="ARBA" id="ARBA00022840"/>
    </source>
</evidence>
<feature type="transmembrane region" description="Helical" evidence="9">
    <location>
        <begin position="362"/>
        <end position="382"/>
    </location>
</feature>
<evidence type="ECO:0000256" key="1">
    <source>
        <dbReference type="ARBA" id="ARBA00004141"/>
    </source>
</evidence>
<dbReference type="InterPro" id="IPR003439">
    <property type="entry name" value="ABC_transporter-like_ATP-bd"/>
</dbReference>
<evidence type="ECO:0000259" key="10">
    <source>
        <dbReference type="PROSITE" id="PS50893"/>
    </source>
</evidence>
<feature type="transmembrane region" description="Helical" evidence="9">
    <location>
        <begin position="602"/>
        <end position="620"/>
    </location>
</feature>
<feature type="transmembrane region" description="Helical" evidence="9">
    <location>
        <begin position="445"/>
        <end position="463"/>
    </location>
</feature>
<dbReference type="GO" id="GO:0140359">
    <property type="term" value="F:ABC-type transporter activity"/>
    <property type="evidence" value="ECO:0007669"/>
    <property type="project" value="InterPro"/>
</dbReference>
<dbReference type="AlphaFoldDB" id="A0A851FGH3"/>
<dbReference type="InterPro" id="IPR043926">
    <property type="entry name" value="ABCG_dom"/>
</dbReference>
<dbReference type="Gene3D" id="3.40.50.300">
    <property type="entry name" value="P-loop containing nucleotide triphosphate hydrolases"/>
    <property type="match status" value="1"/>
</dbReference>
<feature type="transmembrane region" description="Helical" evidence="9">
    <location>
        <begin position="506"/>
        <end position="528"/>
    </location>
</feature>
<sequence>GSVLTFHNICYHVETKTGFLCCRKTATKEVLRDVNGIMRPGLNAILGPTGSGKSSLLDILAARKDPHGLSGDILINGAPQPANFKCTSGYVVQDDVVMGTLTVRENLTFSAALRLPKSVKEEEKKERVNQIIKELGLSKVADSKVGTQFTRGVSGGERKRTNIGMELITDPAILFLDEPTTGLDASTANAVLLLLKRMAKQGKTIVFSIHQPRYSIFRLFDNLTLLAAGRLLYHGPAQQAIGYFQSIGYQCEPYNNPADFFLDVINGDSTAVALSKTVNTAQSTEESTEYDKTLAEQLAEKYSNSTYYQETKAQLENISLGDKKKTRSVFRQITYANSFLHQLKWVSRRTFKNLIGNPQASIAQVCVTVLLALIVGAIFFGLKEDSAGLQNRVGAMFFLTTNQCFSSISAIELFVVEKKIFIHEYISGYYRTSAYFIAKLTADLIPIRTVPSIIFTCIVYFMLGKYGRLKPTVEAFFTMMFTLMMVSYTATSMALALAAGQSVVTVANLLMTITFVFMILFSGLLANLTSVPSWLSWLKYFSIPRYGMTALQINELRGLNFCGISNNTFTNVCVFLCRPCTGEEYLKSQGIDVSTWGLWQNHVALACMSVIFLTIAYLKLHFMKKFS</sequence>
<keyword evidence="5" id="KW-0547">Nucleotide-binding</keyword>
<dbReference type="Pfam" id="PF19055">
    <property type="entry name" value="ABC2_membrane_7"/>
    <property type="match status" value="1"/>
</dbReference>
<dbReference type="CDD" id="cd03213">
    <property type="entry name" value="ABCG_EPDR"/>
    <property type="match status" value="1"/>
</dbReference>
<dbReference type="PANTHER" id="PTHR19241">
    <property type="entry name" value="ATP-BINDING CASSETTE TRANSPORTER"/>
    <property type="match status" value="1"/>
</dbReference>
<evidence type="ECO:0000313" key="11">
    <source>
        <dbReference type="EMBL" id="NWI93766.1"/>
    </source>
</evidence>
<comment type="caution">
    <text evidence="11">The sequence shown here is derived from an EMBL/GenBank/DDBJ whole genome shotgun (WGS) entry which is preliminary data.</text>
</comment>
<name>A0A851FGH3_PITSO</name>
<comment type="similarity">
    <text evidence="2">Belongs to the ABC transporter superfamily. ABCG family. Eye pigment precursor importer (TC 3.A.1.204) subfamily.</text>
</comment>
<evidence type="ECO:0000256" key="8">
    <source>
        <dbReference type="ARBA" id="ARBA00023136"/>
    </source>
</evidence>
<reference evidence="11" key="1">
    <citation type="submission" date="2019-10" db="EMBL/GenBank/DDBJ databases">
        <title>Bird 10,000 Genomes (B10K) Project - Family phase.</title>
        <authorList>
            <person name="Zhang G."/>
        </authorList>
    </citation>
    <scope>NUCLEOTIDE SEQUENCE</scope>
    <source>
        <strain evidence="11">B10K-DU-002-53</strain>
        <tissue evidence="11">Muscle</tissue>
    </source>
</reference>
<evidence type="ECO:0000256" key="2">
    <source>
        <dbReference type="ARBA" id="ARBA00005814"/>
    </source>
</evidence>
<dbReference type="OrthoDB" id="66620at2759"/>
<dbReference type="Proteomes" id="UP000633448">
    <property type="component" value="Unassembled WGS sequence"/>
</dbReference>
<dbReference type="Pfam" id="PF00005">
    <property type="entry name" value="ABC_tran"/>
    <property type="match status" value="1"/>
</dbReference>
<feature type="non-terminal residue" evidence="11">
    <location>
        <position position="627"/>
    </location>
</feature>
<feature type="domain" description="ABC transporter" evidence="10">
    <location>
        <begin position="4"/>
        <end position="253"/>
    </location>
</feature>
<organism evidence="11 12">
    <name type="scientific">Pitta sordida</name>
    <name type="common">Hooded pitta</name>
    <dbReference type="NCBI Taxonomy" id="9163"/>
    <lineage>
        <taxon>Eukaryota</taxon>
        <taxon>Metazoa</taxon>
        <taxon>Chordata</taxon>
        <taxon>Craniata</taxon>
        <taxon>Vertebrata</taxon>
        <taxon>Euteleostomi</taxon>
        <taxon>Archelosauria</taxon>
        <taxon>Archosauria</taxon>
        <taxon>Dinosauria</taxon>
        <taxon>Saurischia</taxon>
        <taxon>Theropoda</taxon>
        <taxon>Coelurosauria</taxon>
        <taxon>Aves</taxon>
        <taxon>Neognathae</taxon>
        <taxon>Neoaves</taxon>
        <taxon>Telluraves</taxon>
        <taxon>Australaves</taxon>
        <taxon>Passeriformes</taxon>
        <taxon>Pittidae</taxon>
        <taxon>Pitta</taxon>
    </lineage>
</organism>
<evidence type="ECO:0000256" key="3">
    <source>
        <dbReference type="ARBA" id="ARBA00022448"/>
    </source>
</evidence>
<keyword evidence="12" id="KW-1185">Reference proteome</keyword>
<dbReference type="EMBL" id="WEKX01019957">
    <property type="protein sequence ID" value="NWI93766.1"/>
    <property type="molecule type" value="Genomic_DNA"/>
</dbReference>
<dbReference type="GO" id="GO:0008514">
    <property type="term" value="F:organic anion transmembrane transporter activity"/>
    <property type="evidence" value="ECO:0007669"/>
    <property type="project" value="UniProtKB-ARBA"/>
</dbReference>
<dbReference type="GO" id="GO:0016887">
    <property type="term" value="F:ATP hydrolysis activity"/>
    <property type="evidence" value="ECO:0007669"/>
    <property type="project" value="InterPro"/>
</dbReference>
<evidence type="ECO:0000256" key="4">
    <source>
        <dbReference type="ARBA" id="ARBA00022692"/>
    </source>
</evidence>
<protein>
    <submittedName>
        <fullName evidence="11">ABCG2 protein</fullName>
    </submittedName>
</protein>
<dbReference type="SUPFAM" id="SSF52540">
    <property type="entry name" value="P-loop containing nucleoside triphosphate hydrolases"/>
    <property type="match status" value="1"/>
</dbReference>
<dbReference type="GO" id="GO:0005524">
    <property type="term" value="F:ATP binding"/>
    <property type="evidence" value="ECO:0007669"/>
    <property type="project" value="UniProtKB-KW"/>
</dbReference>
<dbReference type="InterPro" id="IPR003593">
    <property type="entry name" value="AAA+_ATPase"/>
</dbReference>
<evidence type="ECO:0000256" key="7">
    <source>
        <dbReference type="ARBA" id="ARBA00022989"/>
    </source>
</evidence>